<dbReference type="Proteomes" id="UP001157355">
    <property type="component" value="Unassembled WGS sequence"/>
</dbReference>
<name>A0AA37X398_9RHOB</name>
<dbReference type="CDD" id="cd04301">
    <property type="entry name" value="NAT_SF"/>
    <property type="match status" value="1"/>
</dbReference>
<dbReference type="PANTHER" id="PTHR43877">
    <property type="entry name" value="AMINOALKYLPHOSPHONATE N-ACETYLTRANSFERASE-RELATED-RELATED"/>
    <property type="match status" value="1"/>
</dbReference>
<evidence type="ECO:0000256" key="2">
    <source>
        <dbReference type="ARBA" id="ARBA00023315"/>
    </source>
</evidence>
<dbReference type="PROSITE" id="PS51186">
    <property type="entry name" value="GNAT"/>
    <property type="match status" value="1"/>
</dbReference>
<feature type="domain" description="N-acetyltransferase" evidence="3">
    <location>
        <begin position="1"/>
        <end position="163"/>
    </location>
</feature>
<evidence type="ECO:0000259" key="3">
    <source>
        <dbReference type="PROSITE" id="PS51186"/>
    </source>
</evidence>
<dbReference type="InterPro" id="IPR016181">
    <property type="entry name" value="Acyl_CoA_acyltransferase"/>
</dbReference>
<dbReference type="Gene3D" id="3.40.630.30">
    <property type="match status" value="1"/>
</dbReference>
<comment type="caution">
    <text evidence="4">The sequence shown here is derived from an EMBL/GenBank/DDBJ whole genome shotgun (WGS) entry which is preliminary data.</text>
</comment>
<dbReference type="GO" id="GO:0016747">
    <property type="term" value="F:acyltransferase activity, transferring groups other than amino-acyl groups"/>
    <property type="evidence" value="ECO:0007669"/>
    <property type="project" value="InterPro"/>
</dbReference>
<accession>A0AA37X398</accession>
<evidence type="ECO:0000313" key="6">
    <source>
        <dbReference type="Proteomes" id="UP001157355"/>
    </source>
</evidence>
<dbReference type="EMBL" id="BSPP01000011">
    <property type="protein sequence ID" value="GLS88055.1"/>
    <property type="molecule type" value="Genomic_DNA"/>
</dbReference>
<evidence type="ECO:0000313" key="5">
    <source>
        <dbReference type="EMBL" id="GLS88452.1"/>
    </source>
</evidence>
<evidence type="ECO:0000313" key="4">
    <source>
        <dbReference type="EMBL" id="GLS88055.1"/>
    </source>
</evidence>
<keyword evidence="6" id="KW-1185">Reference proteome</keyword>
<proteinExistence type="predicted"/>
<dbReference type="InterPro" id="IPR050832">
    <property type="entry name" value="Bact_Acetyltransf"/>
</dbReference>
<dbReference type="RefSeq" id="WP_284326230.1">
    <property type="nucleotide sequence ID" value="NZ_BSPP01000011.1"/>
</dbReference>
<sequence length="170" mass="18516">MLIRNLDPDQDRAALIALQTEAQDYWHLAEGGCNPVEKAAAFFTDCPPNCDPADSHHLGLFQNYAGQPVLSGIAELSFGFPTRQDAYLGLMLLAPRLRGQGAGALLLTEVEQRARAAGSPNLYLAVLDTNPRGRSFWQREGFTPTGLSRRDADSSILLHRLCKSLIKPAG</sequence>
<organism evidence="4 6">
    <name type="scientific">Cypionkella aquatica</name>
    <dbReference type="NCBI Taxonomy" id="1756042"/>
    <lineage>
        <taxon>Bacteria</taxon>
        <taxon>Pseudomonadati</taxon>
        <taxon>Pseudomonadota</taxon>
        <taxon>Alphaproteobacteria</taxon>
        <taxon>Rhodobacterales</taxon>
        <taxon>Paracoccaceae</taxon>
        <taxon>Cypionkella</taxon>
    </lineage>
</organism>
<dbReference type="SUPFAM" id="SSF55729">
    <property type="entry name" value="Acyl-CoA N-acyltransferases (Nat)"/>
    <property type="match status" value="1"/>
</dbReference>
<dbReference type="Pfam" id="PF00583">
    <property type="entry name" value="Acetyltransf_1"/>
    <property type="match status" value="1"/>
</dbReference>
<evidence type="ECO:0000256" key="1">
    <source>
        <dbReference type="ARBA" id="ARBA00022679"/>
    </source>
</evidence>
<dbReference type="PANTHER" id="PTHR43877:SF1">
    <property type="entry name" value="ACETYLTRANSFERASE"/>
    <property type="match status" value="1"/>
</dbReference>
<reference evidence="4" key="2">
    <citation type="submission" date="2023-01" db="EMBL/GenBank/DDBJ databases">
        <title>Draft genome sequence of Cypionkella aquatica strain NBRC 111766.</title>
        <authorList>
            <person name="Sun Q."/>
            <person name="Mori K."/>
        </authorList>
    </citation>
    <scope>NUCLEOTIDE SEQUENCE</scope>
    <source>
        <strain evidence="4">NBRC 111766</strain>
    </source>
</reference>
<keyword evidence="2" id="KW-0012">Acyltransferase</keyword>
<keyword evidence="1" id="KW-0808">Transferase</keyword>
<protein>
    <recommendedName>
        <fullName evidence="3">N-acetyltransferase domain-containing protein</fullName>
    </recommendedName>
</protein>
<dbReference type="EMBL" id="BSPP01000012">
    <property type="protein sequence ID" value="GLS88452.1"/>
    <property type="molecule type" value="Genomic_DNA"/>
</dbReference>
<dbReference type="InterPro" id="IPR000182">
    <property type="entry name" value="GNAT_dom"/>
</dbReference>
<dbReference type="AlphaFoldDB" id="A0AA37X398"/>
<reference evidence="4 6" key="1">
    <citation type="journal article" date="2014" name="Int. J. Syst. Evol. Microbiol.">
        <title>Complete genome sequence of Corynebacterium casei LMG S-19264T (=DSM 44701T), isolated from a smear-ripened cheese.</title>
        <authorList>
            <consortium name="US DOE Joint Genome Institute (JGI-PGF)"/>
            <person name="Walter F."/>
            <person name="Albersmeier A."/>
            <person name="Kalinowski J."/>
            <person name="Ruckert C."/>
        </authorList>
    </citation>
    <scope>NUCLEOTIDE SEQUENCE [LARGE SCALE GENOMIC DNA]</scope>
    <source>
        <strain evidence="4 6">NBRC 111766</strain>
    </source>
</reference>
<gene>
    <name evidence="4" type="ORF">GCM10010873_30290</name>
    <name evidence="5" type="ORF">GCM10010873_34260</name>
</gene>